<proteinExistence type="predicted"/>
<comment type="caution">
    <text evidence="2">The sequence shown here is derived from an EMBL/GenBank/DDBJ whole genome shotgun (WGS) entry which is preliminary data.</text>
</comment>
<dbReference type="EMBL" id="JAUSVL010000001">
    <property type="protein sequence ID" value="MDQ0291089.1"/>
    <property type="molecule type" value="Genomic_DNA"/>
</dbReference>
<accession>A0AAE3VII1</accession>
<dbReference type="PROSITE" id="PS51201">
    <property type="entry name" value="RCK_N"/>
    <property type="match status" value="1"/>
</dbReference>
<dbReference type="SUPFAM" id="SSF51735">
    <property type="entry name" value="NAD(P)-binding Rossmann-fold domains"/>
    <property type="match status" value="1"/>
</dbReference>
<evidence type="ECO:0000313" key="2">
    <source>
        <dbReference type="EMBL" id="MDQ0291089.1"/>
    </source>
</evidence>
<dbReference type="Pfam" id="PF02254">
    <property type="entry name" value="TrkA_N"/>
    <property type="match status" value="1"/>
</dbReference>
<dbReference type="RefSeq" id="WP_307263359.1">
    <property type="nucleotide sequence ID" value="NZ_JAUSVL010000001.1"/>
</dbReference>
<dbReference type="InterPro" id="IPR003148">
    <property type="entry name" value="RCK_N"/>
</dbReference>
<sequence>MDKQIAVIGLGVFGSEVALSLMKRNFTVLAIDEDQEVIENIKEQVTQAMILDTTQEQALLEAGIQDMDTVVVAIGTGHLENSILTTALLRQIGVKYIIARAANKLHERILRQVGAHEIVNPEREMGVKIANKIARPGFLEMFSLTDNVCVVELPVPDSFVGHTLEELNVRKRFNINVLGVQRLRREDVVAATVAPKDDAGKAAKKEAVKEAASAEAESELEDKQDERRMIMNISPANDRFQKSDILLVMGYQDDVNRLLAQK</sequence>
<keyword evidence="3" id="KW-1185">Reference proteome</keyword>
<dbReference type="Gene3D" id="3.40.50.720">
    <property type="entry name" value="NAD(P)-binding Rossmann-like Domain"/>
    <property type="match status" value="1"/>
</dbReference>
<dbReference type="SUPFAM" id="SSF116726">
    <property type="entry name" value="TrkA C-terminal domain-like"/>
    <property type="match status" value="1"/>
</dbReference>
<gene>
    <name evidence="2" type="ORF">J3R75_003196</name>
</gene>
<dbReference type="InterPro" id="IPR036721">
    <property type="entry name" value="RCK_C_sf"/>
</dbReference>
<dbReference type="PANTHER" id="PTHR43833:SF7">
    <property type="entry name" value="KTR SYSTEM POTASSIUM UPTAKE PROTEIN C"/>
    <property type="match status" value="1"/>
</dbReference>
<dbReference type="GO" id="GO:0006813">
    <property type="term" value="P:potassium ion transport"/>
    <property type="evidence" value="ECO:0007669"/>
    <property type="project" value="InterPro"/>
</dbReference>
<feature type="domain" description="RCK N-terminal" evidence="1">
    <location>
        <begin position="2"/>
        <end position="120"/>
    </location>
</feature>
<protein>
    <submittedName>
        <fullName evidence="2">Trk K+ transport system NAD-binding subunit</fullName>
    </submittedName>
</protein>
<name>A0AAE3VII1_9BACT</name>
<evidence type="ECO:0000259" key="1">
    <source>
        <dbReference type="PROSITE" id="PS51201"/>
    </source>
</evidence>
<dbReference type="InterPro" id="IPR036291">
    <property type="entry name" value="NAD(P)-bd_dom_sf"/>
</dbReference>
<dbReference type="Gene3D" id="3.30.70.1450">
    <property type="entry name" value="Regulator of K+ conductance, C-terminal domain"/>
    <property type="match status" value="1"/>
</dbReference>
<dbReference type="InterPro" id="IPR050721">
    <property type="entry name" value="Trk_Ktr_HKT_K-transport"/>
</dbReference>
<dbReference type="PANTHER" id="PTHR43833">
    <property type="entry name" value="POTASSIUM CHANNEL PROTEIN 2-RELATED-RELATED"/>
    <property type="match status" value="1"/>
</dbReference>
<organism evidence="2 3">
    <name type="scientific">Oligosphaera ethanolica</name>
    <dbReference type="NCBI Taxonomy" id="760260"/>
    <lineage>
        <taxon>Bacteria</taxon>
        <taxon>Pseudomonadati</taxon>
        <taxon>Lentisphaerota</taxon>
        <taxon>Oligosphaeria</taxon>
        <taxon>Oligosphaerales</taxon>
        <taxon>Oligosphaeraceae</taxon>
        <taxon>Oligosphaera</taxon>
    </lineage>
</organism>
<reference evidence="2" key="1">
    <citation type="submission" date="2023-07" db="EMBL/GenBank/DDBJ databases">
        <title>Genomic Encyclopedia of Type Strains, Phase IV (KMG-IV): sequencing the most valuable type-strain genomes for metagenomic binning, comparative biology and taxonomic classification.</title>
        <authorList>
            <person name="Goeker M."/>
        </authorList>
    </citation>
    <scope>NUCLEOTIDE SEQUENCE</scope>
    <source>
        <strain evidence="2">DSM 24202</strain>
    </source>
</reference>
<dbReference type="Proteomes" id="UP001238163">
    <property type="component" value="Unassembled WGS sequence"/>
</dbReference>
<dbReference type="AlphaFoldDB" id="A0AAE3VII1"/>
<evidence type="ECO:0000313" key="3">
    <source>
        <dbReference type="Proteomes" id="UP001238163"/>
    </source>
</evidence>